<feature type="domain" description="HD" evidence="1">
    <location>
        <begin position="54"/>
        <end position="160"/>
    </location>
</feature>
<dbReference type="PROSITE" id="PS51831">
    <property type="entry name" value="HD"/>
    <property type="match status" value="1"/>
</dbReference>
<evidence type="ECO:0000313" key="3">
    <source>
        <dbReference type="Proteomes" id="UP000191661"/>
    </source>
</evidence>
<organism evidence="2 3">
    <name type="scientific">Methanobrevibacter arboriphilus JCM 13429 = DSM 1125</name>
    <dbReference type="NCBI Taxonomy" id="1300164"/>
    <lineage>
        <taxon>Archaea</taxon>
        <taxon>Methanobacteriati</taxon>
        <taxon>Methanobacteriota</taxon>
        <taxon>Methanomada group</taxon>
        <taxon>Methanobacteria</taxon>
        <taxon>Methanobacteriales</taxon>
        <taxon>Methanobacteriaceae</taxon>
        <taxon>Methanobrevibacter</taxon>
    </lineage>
</organism>
<dbReference type="Gene3D" id="1.10.3210.10">
    <property type="entry name" value="Hypothetical protein af1432"/>
    <property type="match status" value="1"/>
</dbReference>
<gene>
    <name evidence="2" type="ORF">MBBAR_29c00210</name>
</gene>
<dbReference type="NCBIfam" id="TIGR00277">
    <property type="entry name" value="HDIG"/>
    <property type="match status" value="1"/>
</dbReference>
<dbReference type="CDD" id="cd00077">
    <property type="entry name" value="HDc"/>
    <property type="match status" value="1"/>
</dbReference>
<dbReference type="SUPFAM" id="SSF109604">
    <property type="entry name" value="HD-domain/PDEase-like"/>
    <property type="match status" value="1"/>
</dbReference>
<dbReference type="InterPro" id="IPR003607">
    <property type="entry name" value="HD/PDEase_dom"/>
</dbReference>
<reference evidence="2 3" key="1">
    <citation type="submission" date="2014-12" db="EMBL/GenBank/DDBJ databases">
        <title>Genome sequence of Methanobrevibacter arboriphilicus DH1, DSM1125.</title>
        <authorList>
            <person name="Poehlein A."/>
            <person name="Thauer R.K."/>
            <person name="Seedorf H."/>
            <person name="Daniel R."/>
        </authorList>
    </citation>
    <scope>NUCLEOTIDE SEQUENCE [LARGE SCALE GENOMIC DNA]</scope>
    <source>
        <strain evidence="2 3">DH1</strain>
    </source>
</reference>
<dbReference type="InterPro" id="IPR006674">
    <property type="entry name" value="HD_domain"/>
</dbReference>
<dbReference type="InterPro" id="IPR050135">
    <property type="entry name" value="dGTPase-like"/>
</dbReference>
<dbReference type="PANTHER" id="PTHR11373:SF4">
    <property type="entry name" value="DEOXYNUCLEOSIDE TRIPHOSPHATE TRIPHOSPHOHYDROLASE SAMHD1"/>
    <property type="match status" value="1"/>
</dbReference>
<dbReference type="InterPro" id="IPR045509">
    <property type="entry name" value="HD_assoc_2"/>
</dbReference>
<dbReference type="RefSeq" id="WP_080461050.1">
    <property type="nucleotide sequence ID" value="NZ_BBET01000229.1"/>
</dbReference>
<dbReference type="AlphaFoldDB" id="A0A1V6N027"/>
<dbReference type="PANTHER" id="PTHR11373">
    <property type="entry name" value="DEOXYNUCLEOSIDE TRIPHOSPHATE TRIPHOSPHOHYDROLASE"/>
    <property type="match status" value="1"/>
</dbReference>
<sequence>MSNPTKFLRDSVHGNLPLNEFEVEIMDSPQIQRLRRIKQLGFISLIYPGANHSRFEHSTGTMFLGSKLADHLELSDYDKNLVRIAALLHDIGHGPFSHVSEAVLDVKHEVLTAKVIKETSLNDIITKEFDSREVIDIINGKGSLGPIISGELDVDRMDYLIRDSHYTGVAYGVIDVDRIIANLKLNQYLILDIKGVQAAEEALVARYQMYPSVYQHHTTRIVNAMFRRCLKKVFKANIICSDDIYKYDDADMLCICRNVDEKESKDNAFIKDIVTRLDNRNLLKSVCSTRLNEFENPPEIFDIKKIALDKCEEEISEDMGIDRDYVILNIPEYPRFDEMKTQVALGDELFHLNEISSIVKALQSARFNYPDICLYVPKEDKDKFKNFKLDNYLNLPKRAENKFDKVHFEQSKLFD</sequence>
<dbReference type="Pfam" id="PF19276">
    <property type="entry name" value="HD_assoc_2"/>
    <property type="match status" value="1"/>
</dbReference>
<dbReference type="GO" id="GO:0006203">
    <property type="term" value="P:dGTP catabolic process"/>
    <property type="evidence" value="ECO:0007669"/>
    <property type="project" value="TreeGrafter"/>
</dbReference>
<comment type="caution">
    <text evidence="2">The sequence shown here is derived from an EMBL/GenBank/DDBJ whole genome shotgun (WGS) entry which is preliminary data.</text>
</comment>
<evidence type="ECO:0000259" key="1">
    <source>
        <dbReference type="PROSITE" id="PS51831"/>
    </source>
</evidence>
<proteinExistence type="predicted"/>
<evidence type="ECO:0000313" key="2">
    <source>
        <dbReference type="EMBL" id="OQD58070.1"/>
    </source>
</evidence>
<name>A0A1V6N027_METAZ</name>
<dbReference type="EMBL" id="JXMW01000029">
    <property type="protein sequence ID" value="OQD58070.1"/>
    <property type="molecule type" value="Genomic_DNA"/>
</dbReference>
<accession>A0A1V6N027</accession>
<dbReference type="OrthoDB" id="8895at2157"/>
<dbReference type="Pfam" id="PF01966">
    <property type="entry name" value="HD"/>
    <property type="match status" value="1"/>
</dbReference>
<dbReference type="InterPro" id="IPR006675">
    <property type="entry name" value="HDIG_dom"/>
</dbReference>
<keyword evidence="3" id="KW-1185">Reference proteome</keyword>
<dbReference type="GO" id="GO:0008832">
    <property type="term" value="F:dGTPase activity"/>
    <property type="evidence" value="ECO:0007669"/>
    <property type="project" value="TreeGrafter"/>
</dbReference>
<dbReference type="Proteomes" id="UP000191661">
    <property type="component" value="Unassembled WGS sequence"/>
</dbReference>
<dbReference type="SMART" id="SM00471">
    <property type="entry name" value="HDc"/>
    <property type="match status" value="1"/>
</dbReference>
<protein>
    <submittedName>
        <fullName evidence="2">Putative hydrolase</fullName>
    </submittedName>
</protein>
<keyword evidence="2" id="KW-0378">Hydrolase</keyword>